<accession>A0A2P5PU51</accession>
<evidence type="ECO:0000313" key="5">
    <source>
        <dbReference type="Proteomes" id="UP000600220"/>
    </source>
</evidence>
<keyword evidence="1" id="KW-1133">Transmembrane helix</keyword>
<feature type="transmembrane region" description="Helical" evidence="1">
    <location>
        <begin position="25"/>
        <end position="43"/>
    </location>
</feature>
<evidence type="ECO:0008006" key="6">
    <source>
        <dbReference type="Google" id="ProtNLM"/>
    </source>
</evidence>
<name>A0A2P5PU51_STAPS</name>
<evidence type="ECO:0000256" key="1">
    <source>
        <dbReference type="SAM" id="Phobius"/>
    </source>
</evidence>
<gene>
    <name evidence="3" type="ORF">DD924_14200</name>
    <name evidence="2" type="ORF">EGV54_11615</name>
</gene>
<evidence type="ECO:0000313" key="3">
    <source>
        <dbReference type="EMBL" id="PWZ96247.1"/>
    </source>
</evidence>
<dbReference type="Proteomes" id="UP000246351">
    <property type="component" value="Unassembled WGS sequence"/>
</dbReference>
<dbReference type="Proteomes" id="UP000600220">
    <property type="component" value="Unassembled WGS sequence"/>
</dbReference>
<dbReference type="EMBL" id="AAXKXX010000023">
    <property type="protein sequence ID" value="EGQ4385705.1"/>
    <property type="molecule type" value="Genomic_DNA"/>
</dbReference>
<protein>
    <recommendedName>
        <fullName evidence="6">Phage protein</fullName>
    </recommendedName>
</protein>
<dbReference type="RefSeq" id="WP_037543198.1">
    <property type="nucleotide sequence ID" value="NZ_BAAFHP010000002.1"/>
</dbReference>
<comment type="caution">
    <text evidence="3">The sequence shown here is derived from an EMBL/GenBank/DDBJ whole genome shotgun (WGS) entry which is preliminary data.</text>
</comment>
<keyword evidence="1" id="KW-0812">Transmembrane</keyword>
<evidence type="ECO:0000313" key="2">
    <source>
        <dbReference type="EMBL" id="EGQ4385705.1"/>
    </source>
</evidence>
<reference evidence="2 5" key="2">
    <citation type="submission" date="2018-11" db="EMBL/GenBank/DDBJ databases">
        <authorList>
            <consortium name="Veterinary Laboratory Investigation and Response Network"/>
        </authorList>
    </citation>
    <scope>NUCLEOTIDE SEQUENCE [LARGE SCALE GENOMIC DNA]</scope>
    <source>
        <strain evidence="2 5">SPSE-18-VL-LA-PA-Ryan-0021</strain>
    </source>
</reference>
<sequence length="194" mass="23326">MIKYLLNKYNDIDIEKANKLFESAFIEKFVFPLILLIVGSWLINRSIERYKHNNALDLQAESFYREHSGNELQKILWSWSELVLNVEMIKEMSTEDFQTLFQKTFVYGSERTINLVSSYQQHNYKKEQNEDHNYKSLVYVAMISSSLKRDFTNQIVDPLQILKIKITDYDDAKMRKYYKSIEKEIKQAKNREFY</sequence>
<dbReference type="EMBL" id="QEIV01001479">
    <property type="protein sequence ID" value="PWZ96247.1"/>
    <property type="molecule type" value="Genomic_DNA"/>
</dbReference>
<evidence type="ECO:0000313" key="4">
    <source>
        <dbReference type="Proteomes" id="UP000246351"/>
    </source>
</evidence>
<reference evidence="3 4" key="1">
    <citation type="journal article" date="2018" name="Vet. Microbiol.">
        <title>Clonal diversity and geographic distribution of methicillin-resistant Staphylococcus pseudintermedius from Australian animals: Discovery of novel sequence types.</title>
        <authorList>
            <person name="Worthing K.A."/>
            <person name="Abraham S."/>
            <person name="Coombs G.W."/>
            <person name="Pang S."/>
            <person name="Saputra S."/>
            <person name="Jordan D."/>
            <person name="Trott D.J."/>
            <person name="Norris J.M."/>
        </authorList>
    </citation>
    <scope>NUCLEOTIDE SEQUENCE [LARGE SCALE GENOMIC DNA]</scope>
    <source>
        <strain evidence="3 4">ST71 3</strain>
    </source>
</reference>
<proteinExistence type="predicted"/>
<organism evidence="3 4">
    <name type="scientific">Staphylococcus pseudintermedius</name>
    <dbReference type="NCBI Taxonomy" id="283734"/>
    <lineage>
        <taxon>Bacteria</taxon>
        <taxon>Bacillati</taxon>
        <taxon>Bacillota</taxon>
        <taxon>Bacilli</taxon>
        <taxon>Bacillales</taxon>
        <taxon>Staphylococcaceae</taxon>
        <taxon>Staphylococcus</taxon>
        <taxon>Staphylococcus intermedius group</taxon>
    </lineage>
</organism>
<dbReference type="AlphaFoldDB" id="A0A2P5PU51"/>
<keyword evidence="1" id="KW-0472">Membrane</keyword>
<keyword evidence="5" id="KW-1185">Reference proteome</keyword>